<feature type="region of interest" description="Disordered" evidence="1">
    <location>
        <begin position="61"/>
        <end position="81"/>
    </location>
</feature>
<organism evidence="2 3">
    <name type="scientific">Ricinus communis</name>
    <name type="common">Castor bean</name>
    <dbReference type="NCBI Taxonomy" id="3988"/>
    <lineage>
        <taxon>Eukaryota</taxon>
        <taxon>Viridiplantae</taxon>
        <taxon>Streptophyta</taxon>
        <taxon>Embryophyta</taxon>
        <taxon>Tracheophyta</taxon>
        <taxon>Spermatophyta</taxon>
        <taxon>Magnoliopsida</taxon>
        <taxon>eudicotyledons</taxon>
        <taxon>Gunneridae</taxon>
        <taxon>Pentapetalae</taxon>
        <taxon>rosids</taxon>
        <taxon>fabids</taxon>
        <taxon>Malpighiales</taxon>
        <taxon>Euphorbiaceae</taxon>
        <taxon>Acalyphoideae</taxon>
        <taxon>Acalypheae</taxon>
        <taxon>Ricinus</taxon>
    </lineage>
</organism>
<name>B9THS5_RICCO</name>
<protein>
    <submittedName>
        <fullName evidence="2">Uncharacterized protein</fullName>
    </submittedName>
</protein>
<keyword evidence="3" id="KW-1185">Reference proteome</keyword>
<dbReference type="EMBL" id="EQ981827">
    <property type="protein sequence ID" value="EEF24589.1"/>
    <property type="molecule type" value="Genomic_DNA"/>
</dbReference>
<feature type="compositionally biased region" description="Basic and acidic residues" evidence="1">
    <location>
        <begin position="1"/>
        <end position="12"/>
    </location>
</feature>
<accession>B9THS5</accession>
<dbReference type="InParanoid" id="B9THS5"/>
<sequence>MLSPRDRYELPRWPRWQGKPGMSSTGSTRLTMPVRDSLSLQRGRPDTGDCQRATASAFPRTTISASGRSTPVRCPQERHPA</sequence>
<feature type="region of interest" description="Disordered" evidence="1">
    <location>
        <begin position="1"/>
        <end position="34"/>
    </location>
</feature>
<evidence type="ECO:0000256" key="1">
    <source>
        <dbReference type="SAM" id="MobiDB-lite"/>
    </source>
</evidence>
<evidence type="ECO:0000313" key="2">
    <source>
        <dbReference type="EMBL" id="EEF24589.1"/>
    </source>
</evidence>
<dbReference type="Proteomes" id="UP000008311">
    <property type="component" value="Unassembled WGS sequence"/>
</dbReference>
<proteinExistence type="predicted"/>
<evidence type="ECO:0000313" key="3">
    <source>
        <dbReference type="Proteomes" id="UP000008311"/>
    </source>
</evidence>
<gene>
    <name evidence="2" type="ORF">RCOM_1913110</name>
</gene>
<dbReference type="AlphaFoldDB" id="B9THS5"/>
<reference evidence="3" key="1">
    <citation type="journal article" date="2010" name="Nat. Biotechnol.">
        <title>Draft genome sequence of the oilseed species Ricinus communis.</title>
        <authorList>
            <person name="Chan A.P."/>
            <person name="Crabtree J."/>
            <person name="Zhao Q."/>
            <person name="Lorenzi H."/>
            <person name="Orvis J."/>
            <person name="Puiu D."/>
            <person name="Melake-Berhan A."/>
            <person name="Jones K.M."/>
            <person name="Redman J."/>
            <person name="Chen G."/>
            <person name="Cahoon E.B."/>
            <person name="Gedil M."/>
            <person name="Stanke M."/>
            <person name="Haas B.J."/>
            <person name="Wortman J.R."/>
            <person name="Fraser-Liggett C.M."/>
            <person name="Ravel J."/>
            <person name="Rabinowicz P.D."/>
        </authorList>
    </citation>
    <scope>NUCLEOTIDE SEQUENCE [LARGE SCALE GENOMIC DNA]</scope>
    <source>
        <strain evidence="3">cv. Hale</strain>
    </source>
</reference>